<protein>
    <recommendedName>
        <fullName evidence="3">DUF2986 domain-containing protein</fullName>
    </recommendedName>
</protein>
<accession>A0ABX6K1V1</accession>
<reference evidence="1 2" key="1">
    <citation type="submission" date="2020-03" db="EMBL/GenBank/DDBJ databases">
        <title>Genome mining reveals the biosynthetic pathways of PHA and ectoines of the halophilic strain Salinivibrio costicola M318 isolated from fermented shrimp paste.</title>
        <authorList>
            <person name="Doan T.V."/>
            <person name="Tran L.T."/>
            <person name="Trieu T.A."/>
            <person name="Nguyen Q.V."/>
            <person name="Quach T.N."/>
            <person name="Phi T.Q."/>
            <person name="Kumar S."/>
        </authorList>
    </citation>
    <scope>NUCLEOTIDE SEQUENCE [LARGE SCALE GENOMIC DNA]</scope>
    <source>
        <strain evidence="1 2">M318</strain>
    </source>
</reference>
<gene>
    <name evidence="1" type="ORF">HBA18_08675</name>
</gene>
<sequence length="55" mass="6215">MHRPVMQKKAKQVTQKMIDRAVASSTAIETQATTEEVEAKLKENRQKYQALALAD</sequence>
<name>A0ABX6K1V1_SALCS</name>
<evidence type="ECO:0000313" key="2">
    <source>
        <dbReference type="Proteomes" id="UP000501408"/>
    </source>
</evidence>
<keyword evidence="2" id="KW-1185">Reference proteome</keyword>
<dbReference type="Proteomes" id="UP000501408">
    <property type="component" value="Chromosome 1"/>
</dbReference>
<evidence type="ECO:0000313" key="1">
    <source>
        <dbReference type="EMBL" id="QIR04899.1"/>
    </source>
</evidence>
<organism evidence="1 2">
    <name type="scientific">Salinivibrio costicola</name>
    <name type="common">Vibrio costicola</name>
    <dbReference type="NCBI Taxonomy" id="51367"/>
    <lineage>
        <taxon>Bacteria</taxon>
        <taxon>Pseudomonadati</taxon>
        <taxon>Pseudomonadota</taxon>
        <taxon>Gammaproteobacteria</taxon>
        <taxon>Vibrionales</taxon>
        <taxon>Vibrionaceae</taxon>
        <taxon>Salinivibrio</taxon>
    </lineage>
</organism>
<dbReference type="EMBL" id="CP050266">
    <property type="protein sequence ID" value="QIR04899.1"/>
    <property type="molecule type" value="Genomic_DNA"/>
</dbReference>
<proteinExistence type="predicted"/>
<evidence type="ECO:0008006" key="3">
    <source>
        <dbReference type="Google" id="ProtNLM"/>
    </source>
</evidence>
<dbReference type="RefSeq" id="WP_167313777.1">
    <property type="nucleotide sequence ID" value="NZ_CP050266.1"/>
</dbReference>